<dbReference type="InterPro" id="IPR000276">
    <property type="entry name" value="GPCR_Rhodpsn"/>
</dbReference>
<keyword evidence="8" id="KW-1185">Reference proteome</keyword>
<evidence type="ECO:0000256" key="2">
    <source>
        <dbReference type="ARBA" id="ARBA00022692"/>
    </source>
</evidence>
<dbReference type="Proteomes" id="UP000735302">
    <property type="component" value="Unassembled WGS sequence"/>
</dbReference>
<dbReference type="SUPFAM" id="SSF81321">
    <property type="entry name" value="Family A G protein-coupled receptor-like"/>
    <property type="match status" value="1"/>
</dbReference>
<feature type="transmembrane region" description="Helical" evidence="5">
    <location>
        <begin position="218"/>
        <end position="238"/>
    </location>
</feature>
<evidence type="ECO:0000313" key="8">
    <source>
        <dbReference type="Proteomes" id="UP000735302"/>
    </source>
</evidence>
<feature type="domain" description="G-protein coupled receptors family 1 profile" evidence="6">
    <location>
        <begin position="114"/>
        <end position="272"/>
    </location>
</feature>
<comment type="caution">
    <text evidence="7">The sequence shown here is derived from an EMBL/GenBank/DDBJ whole genome shotgun (WGS) entry which is preliminary data.</text>
</comment>
<keyword evidence="2 5" id="KW-0812">Transmembrane</keyword>
<sequence>MASTFSASVLMNDNSNIQEGEPVAARQSSGIIMIATGTTTEKTRTVSSEAGDGPWRLGAELEHPDEIFETDYFDLHGHNISGDLWLNYTCQSLEVASDILKTVIGPIICLGGILCIMISMVVLTRKSMCTSCNCYLTALAVGDLLFLIILLVRNFIESSVDCEFHVSSFRVVFFEYSIIFMDILQYLTVEVTVMLAVERYIAICHPMRSRSVCTVKRARTIIVVLVIVAFILRAPKFFEIKFVWAMGRDGEPFLVTEWVYPYDEKAYTYIVT</sequence>
<dbReference type="AlphaFoldDB" id="A0AAV4C551"/>
<comment type="subcellular location">
    <subcellularLocation>
        <location evidence="1">Membrane</location>
    </subcellularLocation>
</comment>
<dbReference type="PROSITE" id="PS50262">
    <property type="entry name" value="G_PROTEIN_RECEP_F1_2"/>
    <property type="match status" value="1"/>
</dbReference>
<dbReference type="GO" id="GO:0004930">
    <property type="term" value="F:G protein-coupled receptor activity"/>
    <property type="evidence" value="ECO:0007669"/>
    <property type="project" value="InterPro"/>
</dbReference>
<keyword evidence="3 5" id="KW-1133">Transmembrane helix</keyword>
<dbReference type="CDD" id="cd14978">
    <property type="entry name" value="7tmA_FMRFamide_R-like"/>
    <property type="match status" value="1"/>
</dbReference>
<feature type="transmembrane region" description="Helical" evidence="5">
    <location>
        <begin position="135"/>
        <end position="156"/>
    </location>
</feature>
<name>A0AAV4C551_9GAST</name>
<dbReference type="Pfam" id="PF00001">
    <property type="entry name" value="7tm_1"/>
    <property type="match status" value="1"/>
</dbReference>
<protein>
    <submittedName>
        <fullName evidence="7">FMRFamide receptor</fullName>
    </submittedName>
</protein>
<reference evidence="7 8" key="1">
    <citation type="journal article" date="2021" name="Elife">
        <title>Chloroplast acquisition without the gene transfer in kleptoplastic sea slugs, Plakobranchus ocellatus.</title>
        <authorList>
            <person name="Maeda T."/>
            <person name="Takahashi S."/>
            <person name="Yoshida T."/>
            <person name="Shimamura S."/>
            <person name="Takaki Y."/>
            <person name="Nagai Y."/>
            <person name="Toyoda A."/>
            <person name="Suzuki Y."/>
            <person name="Arimoto A."/>
            <person name="Ishii H."/>
            <person name="Satoh N."/>
            <person name="Nishiyama T."/>
            <person name="Hasebe M."/>
            <person name="Maruyama T."/>
            <person name="Minagawa J."/>
            <person name="Obokata J."/>
            <person name="Shigenobu S."/>
        </authorList>
    </citation>
    <scope>NUCLEOTIDE SEQUENCE [LARGE SCALE GENOMIC DNA]</scope>
</reference>
<feature type="non-terminal residue" evidence="7">
    <location>
        <position position="272"/>
    </location>
</feature>
<feature type="transmembrane region" description="Helical" evidence="5">
    <location>
        <begin position="176"/>
        <end position="197"/>
    </location>
</feature>
<dbReference type="GO" id="GO:0016020">
    <property type="term" value="C:membrane"/>
    <property type="evidence" value="ECO:0007669"/>
    <property type="project" value="UniProtKB-SubCell"/>
</dbReference>
<evidence type="ECO:0000256" key="1">
    <source>
        <dbReference type="ARBA" id="ARBA00004370"/>
    </source>
</evidence>
<evidence type="ECO:0000259" key="6">
    <source>
        <dbReference type="PROSITE" id="PS50262"/>
    </source>
</evidence>
<gene>
    <name evidence="7" type="ORF">PoB_005418400</name>
</gene>
<dbReference type="InterPro" id="IPR052954">
    <property type="entry name" value="GPCR-Ligand_Int"/>
</dbReference>
<evidence type="ECO:0000256" key="4">
    <source>
        <dbReference type="ARBA" id="ARBA00023136"/>
    </source>
</evidence>
<evidence type="ECO:0000256" key="3">
    <source>
        <dbReference type="ARBA" id="ARBA00022989"/>
    </source>
</evidence>
<keyword evidence="4 5" id="KW-0472">Membrane</keyword>
<dbReference type="Gene3D" id="1.20.1070.10">
    <property type="entry name" value="Rhodopsin 7-helix transmembrane proteins"/>
    <property type="match status" value="1"/>
</dbReference>
<accession>A0AAV4C551</accession>
<dbReference type="EMBL" id="BLXT01005946">
    <property type="protein sequence ID" value="GFO27679.1"/>
    <property type="molecule type" value="Genomic_DNA"/>
</dbReference>
<dbReference type="PRINTS" id="PR00237">
    <property type="entry name" value="GPCRRHODOPSN"/>
</dbReference>
<evidence type="ECO:0000313" key="7">
    <source>
        <dbReference type="EMBL" id="GFO27679.1"/>
    </source>
</evidence>
<feature type="transmembrane region" description="Helical" evidence="5">
    <location>
        <begin position="103"/>
        <end position="123"/>
    </location>
</feature>
<proteinExistence type="predicted"/>
<evidence type="ECO:0000256" key="5">
    <source>
        <dbReference type="SAM" id="Phobius"/>
    </source>
</evidence>
<keyword evidence="7" id="KW-0675">Receptor</keyword>
<dbReference type="PANTHER" id="PTHR46641:SF2">
    <property type="entry name" value="FMRFAMIDE RECEPTOR"/>
    <property type="match status" value="1"/>
</dbReference>
<dbReference type="PANTHER" id="PTHR46641">
    <property type="entry name" value="FMRFAMIDE RECEPTOR-RELATED"/>
    <property type="match status" value="1"/>
</dbReference>
<organism evidence="7 8">
    <name type="scientific">Plakobranchus ocellatus</name>
    <dbReference type="NCBI Taxonomy" id="259542"/>
    <lineage>
        <taxon>Eukaryota</taxon>
        <taxon>Metazoa</taxon>
        <taxon>Spiralia</taxon>
        <taxon>Lophotrochozoa</taxon>
        <taxon>Mollusca</taxon>
        <taxon>Gastropoda</taxon>
        <taxon>Heterobranchia</taxon>
        <taxon>Euthyneura</taxon>
        <taxon>Panpulmonata</taxon>
        <taxon>Sacoglossa</taxon>
        <taxon>Placobranchoidea</taxon>
        <taxon>Plakobranchidae</taxon>
        <taxon>Plakobranchus</taxon>
    </lineage>
</organism>
<dbReference type="InterPro" id="IPR017452">
    <property type="entry name" value="GPCR_Rhodpsn_7TM"/>
</dbReference>